<dbReference type="AlphaFoldDB" id="A0A6N2SVB4"/>
<dbReference type="InterPro" id="IPR014001">
    <property type="entry name" value="Helicase_ATP-bd"/>
</dbReference>
<dbReference type="SMART" id="SM00487">
    <property type="entry name" value="DEXDc"/>
    <property type="match status" value="1"/>
</dbReference>
<dbReference type="EMBL" id="CACRTG010000008">
    <property type="protein sequence ID" value="VYS95475.1"/>
    <property type="molecule type" value="Genomic_DNA"/>
</dbReference>
<proteinExistence type="predicted"/>
<evidence type="ECO:0000313" key="2">
    <source>
        <dbReference type="EMBL" id="VYS95475.1"/>
    </source>
</evidence>
<feature type="domain" description="Helicase ATP-binding" evidence="1">
    <location>
        <begin position="20"/>
        <end position="169"/>
    </location>
</feature>
<sequence length="531" mass="62577">MTKCNKKRIRITDIIKKEDVKKWKPGNNILLSAPMGAGKSYFCKNTLYELAKEVKGKILMLIHRTNCVDQFKYEIETDGKSDVIDVVTYQSLEYAKLNNTNKFCLSDYTYIVCDEFHYFFNDSSFNNKTAVSFNMIMDNDTAIHLFMSATGEHMSRYMKKFIRDNKLEPAIEYEVPFDFSFIKQLTFFHKDATMEEFLKEGIKKGDKGIFFIQSAERAYKLYSKYKKYCIFNCSANNNKYYEYVDKEKIKNILINQRFEEQFLITTSCFDAGINIIDTDVKHVVIDIVDIGSLIQCMGRKRIQSEEDKVNIYIKIINNQRLAGLKRNMKERVEMADYYRINGYSINKLIMKYPMKNDPYNIIYDDLVHDEDGNVVPNSYTKKINELMYFKKKEDIADYSIMIKQYGNFGYCKYLAAKFGFYDKGTGAYTYRLINEDFDLENYLEKMVVDNTVMLQVRDRSELIKKINAKQNGRLLKGRNTLNQVLKEKEIYYEIKEFSTTRHIIDNSGKKKKKKYKQAWKIVRVVPDVDSG</sequence>
<gene>
    <name evidence="2" type="ORF">CNLFYP112_01435</name>
</gene>
<accession>A0A6N2SVB4</accession>
<evidence type="ECO:0000259" key="1">
    <source>
        <dbReference type="PROSITE" id="PS51192"/>
    </source>
</evidence>
<dbReference type="Gene3D" id="3.40.50.300">
    <property type="entry name" value="P-loop containing nucleotide triphosphate hydrolases"/>
    <property type="match status" value="2"/>
</dbReference>
<reference evidence="2" key="1">
    <citation type="submission" date="2019-11" db="EMBL/GenBank/DDBJ databases">
        <authorList>
            <person name="Feng L."/>
        </authorList>
    </citation>
    <scope>NUCLEOTIDE SEQUENCE</scope>
    <source>
        <strain evidence="2">CnexileLFYP112</strain>
    </source>
</reference>
<protein>
    <recommendedName>
        <fullName evidence="1">Helicase ATP-binding domain-containing protein</fullName>
    </recommendedName>
</protein>
<dbReference type="PROSITE" id="PS51192">
    <property type="entry name" value="HELICASE_ATP_BIND_1"/>
    <property type="match status" value="1"/>
</dbReference>
<name>A0A6N2SVB4_9FIRM</name>
<organism evidence="2">
    <name type="scientific">[Clostridium] nexile</name>
    <dbReference type="NCBI Taxonomy" id="29361"/>
    <lineage>
        <taxon>Bacteria</taxon>
        <taxon>Bacillati</taxon>
        <taxon>Bacillota</taxon>
        <taxon>Clostridia</taxon>
        <taxon>Lachnospirales</taxon>
        <taxon>Lachnospiraceae</taxon>
        <taxon>Tyzzerella</taxon>
    </lineage>
</organism>
<dbReference type="SUPFAM" id="SSF52540">
    <property type="entry name" value="P-loop containing nucleoside triphosphate hydrolases"/>
    <property type="match status" value="1"/>
</dbReference>
<dbReference type="InterPro" id="IPR027417">
    <property type="entry name" value="P-loop_NTPase"/>
</dbReference>